<evidence type="ECO:0000256" key="2">
    <source>
        <dbReference type="SAM" id="SignalP"/>
    </source>
</evidence>
<gene>
    <name evidence="3" type="ORF">CJ030_MR5G003453</name>
</gene>
<reference evidence="3 4" key="1">
    <citation type="journal article" date="2019" name="Plant Biotechnol. J.">
        <title>The red bayberry genome and genetic basis of sex determination.</title>
        <authorList>
            <person name="Jia H.M."/>
            <person name="Jia H.J."/>
            <person name="Cai Q.L."/>
            <person name="Wang Y."/>
            <person name="Zhao H.B."/>
            <person name="Yang W.F."/>
            <person name="Wang G.Y."/>
            <person name="Li Y.H."/>
            <person name="Zhan D.L."/>
            <person name="Shen Y.T."/>
            <person name="Niu Q.F."/>
            <person name="Chang L."/>
            <person name="Qiu J."/>
            <person name="Zhao L."/>
            <person name="Xie H.B."/>
            <person name="Fu W.Y."/>
            <person name="Jin J."/>
            <person name="Li X.W."/>
            <person name="Jiao Y."/>
            <person name="Zhou C.C."/>
            <person name="Tu T."/>
            <person name="Chai C.Y."/>
            <person name="Gao J.L."/>
            <person name="Fan L.J."/>
            <person name="van de Weg E."/>
            <person name="Wang J.Y."/>
            <person name="Gao Z.S."/>
        </authorList>
    </citation>
    <scope>NUCLEOTIDE SEQUENCE [LARGE SCALE GENOMIC DNA]</scope>
    <source>
        <tissue evidence="3">Leaves</tissue>
    </source>
</reference>
<feature type="compositionally biased region" description="Polar residues" evidence="1">
    <location>
        <begin position="86"/>
        <end position="96"/>
    </location>
</feature>
<dbReference type="EMBL" id="RXIC02000023">
    <property type="protein sequence ID" value="KAB1213477.1"/>
    <property type="molecule type" value="Genomic_DNA"/>
</dbReference>
<name>A0A6A1VNF9_9ROSI</name>
<dbReference type="AlphaFoldDB" id="A0A6A1VNF9"/>
<evidence type="ECO:0000313" key="4">
    <source>
        <dbReference type="Proteomes" id="UP000516437"/>
    </source>
</evidence>
<dbReference type="Proteomes" id="UP000516437">
    <property type="component" value="Chromosome 5"/>
</dbReference>
<evidence type="ECO:0008006" key="5">
    <source>
        <dbReference type="Google" id="ProtNLM"/>
    </source>
</evidence>
<protein>
    <recommendedName>
        <fullName evidence="5">Secreted protein</fullName>
    </recommendedName>
</protein>
<accession>A0A6A1VNF9</accession>
<evidence type="ECO:0000256" key="1">
    <source>
        <dbReference type="SAM" id="MobiDB-lite"/>
    </source>
</evidence>
<keyword evidence="2" id="KW-0732">Signal</keyword>
<keyword evidence="4" id="KW-1185">Reference proteome</keyword>
<feature type="chain" id="PRO_5025478472" description="Secreted protein" evidence="2">
    <location>
        <begin position="17"/>
        <end position="96"/>
    </location>
</feature>
<proteinExistence type="predicted"/>
<comment type="caution">
    <text evidence="3">The sequence shown here is derived from an EMBL/GenBank/DDBJ whole genome shotgun (WGS) entry which is preliminary data.</text>
</comment>
<feature type="region of interest" description="Disordered" evidence="1">
    <location>
        <begin position="30"/>
        <end position="96"/>
    </location>
</feature>
<organism evidence="3 4">
    <name type="scientific">Morella rubra</name>
    <name type="common">Chinese bayberry</name>
    <dbReference type="NCBI Taxonomy" id="262757"/>
    <lineage>
        <taxon>Eukaryota</taxon>
        <taxon>Viridiplantae</taxon>
        <taxon>Streptophyta</taxon>
        <taxon>Embryophyta</taxon>
        <taxon>Tracheophyta</taxon>
        <taxon>Spermatophyta</taxon>
        <taxon>Magnoliopsida</taxon>
        <taxon>eudicotyledons</taxon>
        <taxon>Gunneridae</taxon>
        <taxon>Pentapetalae</taxon>
        <taxon>rosids</taxon>
        <taxon>fabids</taxon>
        <taxon>Fagales</taxon>
        <taxon>Myricaceae</taxon>
        <taxon>Morella</taxon>
    </lineage>
</organism>
<feature type="signal peptide" evidence="2">
    <location>
        <begin position="1"/>
        <end position="16"/>
    </location>
</feature>
<sequence length="96" mass="10365">MRTLSCSILMIIVCSALLISVELVPLEPSSAIPPVDDNEDGEPFRYDNPNRRPYHHGILIGSTQGPSSQSAGHLNRMNPDQAPLRQGSSVTARGGR</sequence>
<evidence type="ECO:0000313" key="3">
    <source>
        <dbReference type="EMBL" id="KAB1213477.1"/>
    </source>
</evidence>
<feature type="compositionally biased region" description="Polar residues" evidence="1">
    <location>
        <begin position="61"/>
        <end position="72"/>
    </location>
</feature>